<dbReference type="EMBL" id="CM007649">
    <property type="protein sequence ID" value="ONM36532.1"/>
    <property type="molecule type" value="Genomic_DNA"/>
</dbReference>
<sequence>MIVDLPPEASIWSPGTCLGTGVLQSVMIKQILDQLPQKMAKAHEKELASASSSLPSPTSYVRTTTNLTTSSRLDSPRQLRLHGHTSRPELRGRAARLGVCVSALVSATGSSTMLEFIVLRFTVV</sequence>
<proteinExistence type="predicted"/>
<evidence type="ECO:0000256" key="1">
    <source>
        <dbReference type="SAM" id="MobiDB-lite"/>
    </source>
</evidence>
<organism evidence="2">
    <name type="scientific">Zea mays</name>
    <name type="common">Maize</name>
    <dbReference type="NCBI Taxonomy" id="4577"/>
    <lineage>
        <taxon>Eukaryota</taxon>
        <taxon>Viridiplantae</taxon>
        <taxon>Streptophyta</taxon>
        <taxon>Embryophyta</taxon>
        <taxon>Tracheophyta</taxon>
        <taxon>Spermatophyta</taxon>
        <taxon>Magnoliopsida</taxon>
        <taxon>Liliopsida</taxon>
        <taxon>Poales</taxon>
        <taxon>Poaceae</taxon>
        <taxon>PACMAD clade</taxon>
        <taxon>Panicoideae</taxon>
        <taxon>Andropogonodae</taxon>
        <taxon>Andropogoneae</taxon>
        <taxon>Tripsacinae</taxon>
        <taxon>Zea</taxon>
    </lineage>
</organism>
<dbReference type="InParanoid" id="A0A1D6N7G7"/>
<feature type="region of interest" description="Disordered" evidence="1">
    <location>
        <begin position="43"/>
        <end position="87"/>
    </location>
</feature>
<gene>
    <name evidence="2" type="ORF">ZEAMMB73_Zm00001d042914</name>
</gene>
<dbReference type="STRING" id="4577.A0A1D6N7G7"/>
<feature type="compositionally biased region" description="Low complexity" evidence="1">
    <location>
        <begin position="48"/>
        <end position="73"/>
    </location>
</feature>
<dbReference type="AlphaFoldDB" id="A0A1D6N7G7"/>
<reference evidence="2" key="1">
    <citation type="submission" date="2015-12" db="EMBL/GenBank/DDBJ databases">
        <title>Update maize B73 reference genome by single molecule sequencing technologies.</title>
        <authorList>
            <consortium name="Maize Genome Sequencing Project"/>
            <person name="Ware D."/>
        </authorList>
    </citation>
    <scope>NUCLEOTIDE SEQUENCE [LARGE SCALE GENOMIC DNA]</scope>
    <source>
        <tissue evidence="2">Seedling</tissue>
    </source>
</reference>
<name>A0A1D6N7G7_MAIZE</name>
<accession>A0A1D6N7G7</accession>
<evidence type="ECO:0000313" key="2">
    <source>
        <dbReference type="EMBL" id="ONM36532.1"/>
    </source>
</evidence>
<protein>
    <submittedName>
        <fullName evidence="2">Uncharacterized protein</fullName>
    </submittedName>
</protein>